<dbReference type="SUPFAM" id="SSF56796">
    <property type="entry name" value="Dehydroquinate synthase-like"/>
    <property type="match status" value="1"/>
</dbReference>
<dbReference type="Pfam" id="PF25137">
    <property type="entry name" value="ADH_Fe_C"/>
    <property type="match status" value="1"/>
</dbReference>
<dbReference type="AlphaFoldDB" id="A0A4Y6VBQ8"/>
<reference evidence="7 8" key="1">
    <citation type="submission" date="2018-09" db="EMBL/GenBank/DDBJ databases">
        <title>The complete genome sequence of Neokomagataea tanensis NBRC 106556(T).</title>
        <authorList>
            <person name="Chua K.-O."/>
            <person name="See-Too W.-S."/>
            <person name="Hong K.-W."/>
            <person name="Yin W.-F."/>
            <person name="Chan K.-G."/>
        </authorList>
    </citation>
    <scope>NUCLEOTIDE SEQUENCE [LARGE SCALE GENOMIC DNA]</scope>
    <source>
        <strain evidence="8">AH13 \ NBRC 106556</strain>
    </source>
</reference>
<dbReference type="GO" id="GO:0008106">
    <property type="term" value="F:alcohol dehydrogenase (NADP+) activity"/>
    <property type="evidence" value="ECO:0007669"/>
    <property type="project" value="TreeGrafter"/>
</dbReference>
<dbReference type="InterPro" id="IPR018211">
    <property type="entry name" value="ADH_Fe_CS"/>
</dbReference>
<comment type="catalytic activity">
    <reaction evidence="4">
        <text>a primary alcohol + NAD(+) = an aldehyde + NADH + H(+)</text>
        <dbReference type="Rhea" id="RHEA:10736"/>
        <dbReference type="ChEBI" id="CHEBI:15378"/>
        <dbReference type="ChEBI" id="CHEBI:15734"/>
        <dbReference type="ChEBI" id="CHEBI:17478"/>
        <dbReference type="ChEBI" id="CHEBI:57540"/>
        <dbReference type="ChEBI" id="CHEBI:57945"/>
        <dbReference type="EC" id="1.1.1.1"/>
    </reaction>
</comment>
<dbReference type="RefSeq" id="WP_141493361.1">
    <property type="nucleotide sequence ID" value="NZ_CP032485.1"/>
</dbReference>
<dbReference type="FunFam" id="3.40.50.1970:FF:000003">
    <property type="entry name" value="Alcohol dehydrogenase, iron-containing"/>
    <property type="match status" value="1"/>
</dbReference>
<dbReference type="Gene3D" id="3.40.50.1970">
    <property type="match status" value="1"/>
</dbReference>
<feature type="domain" description="Fe-containing alcohol dehydrogenase-like C-terminal" evidence="6">
    <location>
        <begin position="188"/>
        <end position="356"/>
    </location>
</feature>
<dbReference type="Pfam" id="PF00465">
    <property type="entry name" value="Fe-ADH"/>
    <property type="match status" value="1"/>
</dbReference>
<evidence type="ECO:0000256" key="3">
    <source>
        <dbReference type="ARBA" id="ARBA00023002"/>
    </source>
</evidence>
<organism evidence="7 8">
    <name type="scientific">Neokomagataea tanensis</name>
    <dbReference type="NCBI Taxonomy" id="661191"/>
    <lineage>
        <taxon>Bacteria</taxon>
        <taxon>Pseudomonadati</taxon>
        <taxon>Pseudomonadota</taxon>
        <taxon>Alphaproteobacteria</taxon>
        <taxon>Acetobacterales</taxon>
        <taxon>Acetobacteraceae</taxon>
        <taxon>Neokomagataea</taxon>
    </lineage>
</organism>
<evidence type="ECO:0000259" key="6">
    <source>
        <dbReference type="Pfam" id="PF25137"/>
    </source>
</evidence>
<dbReference type="PANTHER" id="PTHR43633">
    <property type="entry name" value="ALCOHOL DEHYDROGENASE YQHD"/>
    <property type="match status" value="1"/>
</dbReference>
<dbReference type="GO" id="GO:1990002">
    <property type="term" value="F:methylglyoxal reductase (NADPH) (acetol producing) activity"/>
    <property type="evidence" value="ECO:0007669"/>
    <property type="project" value="TreeGrafter"/>
</dbReference>
<proteinExistence type="inferred from homology"/>
<dbReference type="InterPro" id="IPR056798">
    <property type="entry name" value="ADH_Fe_C"/>
</dbReference>
<gene>
    <name evidence="7" type="ORF">D5366_09725</name>
</gene>
<dbReference type="PANTHER" id="PTHR43633:SF1">
    <property type="entry name" value="ALCOHOL DEHYDROGENASE YQHD"/>
    <property type="match status" value="1"/>
</dbReference>
<dbReference type="KEGG" id="ntn:D5366_09725"/>
<keyword evidence="3" id="KW-0560">Oxidoreductase</keyword>
<keyword evidence="8" id="KW-1185">Reference proteome</keyword>
<dbReference type="EMBL" id="CP032485">
    <property type="protein sequence ID" value="QDH25981.1"/>
    <property type="molecule type" value="Genomic_DNA"/>
</dbReference>
<dbReference type="PROSITE" id="PS00060">
    <property type="entry name" value="ADH_IRON_2"/>
    <property type="match status" value="1"/>
</dbReference>
<comment type="cofactor">
    <cofactor evidence="1">
        <name>Fe cation</name>
        <dbReference type="ChEBI" id="CHEBI:24875"/>
    </cofactor>
</comment>
<accession>A0A4Y6VBQ8</accession>
<dbReference type="GO" id="GO:0046872">
    <property type="term" value="F:metal ion binding"/>
    <property type="evidence" value="ECO:0007669"/>
    <property type="project" value="InterPro"/>
</dbReference>
<sequence>MLNFEFYNPTKIIFGKGTVPQIANNIPKTAKILVLYGGSSAEKTGTLKEVRTALTDHQFEEFGGIEANPTFETLMRAVDVVRSNNIDYLLAVGGGSVVDGTKFVAAAADFEGDAWDILKTHGQNITSALPIGVVLTVPATGSEMNSFSVITKASTSEKLGLSSPLVFPKFSVLDPTKAYTLSEKQIANGVADSFVHILEQYLTYPSEALAQDRFSEGLLVSLIDIGPRIVKDRENYDLQSNLMWIATLALNGLIGAGVPQDWSTHMIGHELTARYHIDHARTLVSILPAVLRVRKESKRLKLLQFAERVWGIHEGTDDERIEAAIEKTAAFFEALGIPASLRSYEIDEAGVDAIITQLEQHNMVALGEKQDVTLDVSRKILVESL</sequence>
<evidence type="ECO:0000256" key="1">
    <source>
        <dbReference type="ARBA" id="ARBA00001962"/>
    </source>
</evidence>
<dbReference type="InterPro" id="IPR001670">
    <property type="entry name" value="ADH_Fe/GldA"/>
</dbReference>
<dbReference type="GO" id="GO:0005829">
    <property type="term" value="C:cytosol"/>
    <property type="evidence" value="ECO:0007669"/>
    <property type="project" value="TreeGrafter"/>
</dbReference>
<evidence type="ECO:0000256" key="2">
    <source>
        <dbReference type="ARBA" id="ARBA00007358"/>
    </source>
</evidence>
<dbReference type="InterPro" id="IPR044731">
    <property type="entry name" value="BDH-like"/>
</dbReference>
<dbReference type="GO" id="GO:1990362">
    <property type="term" value="F:butanol dehydrogenase (NAD+) activity"/>
    <property type="evidence" value="ECO:0007669"/>
    <property type="project" value="InterPro"/>
</dbReference>
<evidence type="ECO:0000259" key="5">
    <source>
        <dbReference type="Pfam" id="PF00465"/>
    </source>
</evidence>
<evidence type="ECO:0000313" key="7">
    <source>
        <dbReference type="EMBL" id="QDH25981.1"/>
    </source>
</evidence>
<evidence type="ECO:0000313" key="8">
    <source>
        <dbReference type="Proteomes" id="UP000317214"/>
    </source>
</evidence>
<comment type="similarity">
    <text evidence="2">Belongs to the iron-containing alcohol dehydrogenase family.</text>
</comment>
<name>A0A4Y6VBQ8_9PROT</name>
<dbReference type="Proteomes" id="UP000317214">
    <property type="component" value="Chromosome"/>
</dbReference>
<dbReference type="CDD" id="cd08187">
    <property type="entry name" value="BDH"/>
    <property type="match status" value="1"/>
</dbReference>
<feature type="domain" description="Alcohol dehydrogenase iron-type/glycerol dehydrogenase GldA" evidence="5">
    <location>
        <begin position="9"/>
        <end position="175"/>
    </location>
</feature>
<evidence type="ECO:0000256" key="4">
    <source>
        <dbReference type="ARBA" id="ARBA00049243"/>
    </source>
</evidence>
<dbReference type="Gene3D" id="1.20.1090.10">
    <property type="entry name" value="Dehydroquinate synthase-like - alpha domain"/>
    <property type="match status" value="1"/>
</dbReference>
<dbReference type="OrthoDB" id="9815791at2"/>
<protein>
    <submittedName>
        <fullName evidence="7">Iron-containing alcohol dehydrogenase</fullName>
    </submittedName>
</protein>